<dbReference type="Pfam" id="PF01957">
    <property type="entry name" value="NfeD"/>
    <property type="match status" value="1"/>
</dbReference>
<name>A0A6J5F779_9BURK</name>
<feature type="transmembrane region" description="Helical" evidence="6">
    <location>
        <begin position="530"/>
        <end position="552"/>
    </location>
</feature>
<evidence type="ECO:0000256" key="2">
    <source>
        <dbReference type="ARBA" id="ARBA00022692"/>
    </source>
</evidence>
<dbReference type="CDD" id="cd07020">
    <property type="entry name" value="Clp_protease_NfeD_1"/>
    <property type="match status" value="1"/>
</dbReference>
<keyword evidence="11" id="KW-1185">Reference proteome</keyword>
<dbReference type="Pfam" id="PF24961">
    <property type="entry name" value="NfeD_membrane"/>
    <property type="match status" value="1"/>
</dbReference>
<keyword evidence="3 6" id="KW-1133">Transmembrane helix</keyword>
<dbReference type="EMBL" id="CADIKH010000066">
    <property type="protein sequence ID" value="CAB3772996.1"/>
    <property type="molecule type" value="Genomic_DNA"/>
</dbReference>
<comment type="subcellular location">
    <subcellularLocation>
        <location evidence="1">Membrane</location>
        <topology evidence="1">Multi-pass membrane protein</topology>
    </subcellularLocation>
</comment>
<dbReference type="InterPro" id="IPR052165">
    <property type="entry name" value="Membrane_assoc_protease"/>
</dbReference>
<feature type="compositionally biased region" description="Polar residues" evidence="5">
    <location>
        <begin position="305"/>
        <end position="329"/>
    </location>
</feature>
<feature type="domain" description="NfeD integral membrane" evidence="8">
    <location>
        <begin position="431"/>
        <end position="545"/>
    </location>
</feature>
<dbReference type="GO" id="GO:0016020">
    <property type="term" value="C:membrane"/>
    <property type="evidence" value="ECO:0007669"/>
    <property type="project" value="UniProtKB-SubCell"/>
</dbReference>
<dbReference type="Gene3D" id="3.90.226.10">
    <property type="entry name" value="2-enoyl-CoA Hydratase, Chain A, domain 1"/>
    <property type="match status" value="1"/>
</dbReference>
<evidence type="ECO:0000256" key="1">
    <source>
        <dbReference type="ARBA" id="ARBA00004141"/>
    </source>
</evidence>
<evidence type="ECO:0000259" key="7">
    <source>
        <dbReference type="Pfam" id="PF01957"/>
    </source>
</evidence>
<dbReference type="InterPro" id="IPR056738">
    <property type="entry name" value="NfeD1b_N"/>
</dbReference>
<evidence type="ECO:0000256" key="6">
    <source>
        <dbReference type="SAM" id="Phobius"/>
    </source>
</evidence>
<proteinExistence type="predicted"/>
<dbReference type="InterPro" id="IPR012340">
    <property type="entry name" value="NA-bd_OB-fold"/>
</dbReference>
<feature type="transmembrane region" description="Helical" evidence="6">
    <location>
        <begin position="423"/>
        <end position="445"/>
    </location>
</feature>
<dbReference type="InterPro" id="IPR002810">
    <property type="entry name" value="NfeD-like_C"/>
</dbReference>
<evidence type="ECO:0000313" key="11">
    <source>
        <dbReference type="Proteomes" id="UP000494363"/>
    </source>
</evidence>
<dbReference type="SUPFAM" id="SSF141322">
    <property type="entry name" value="NfeD domain-like"/>
    <property type="match status" value="1"/>
</dbReference>
<feature type="domain" description="NfeD-like C-terminal" evidence="7">
    <location>
        <begin position="564"/>
        <end position="624"/>
    </location>
</feature>
<reference evidence="10 11" key="1">
    <citation type="submission" date="2020-04" db="EMBL/GenBank/DDBJ databases">
        <authorList>
            <person name="De Canck E."/>
        </authorList>
    </citation>
    <scope>NUCLEOTIDE SEQUENCE [LARGE SCALE GENOMIC DNA]</scope>
    <source>
        <strain evidence="10 11">LMG 29542</strain>
    </source>
</reference>
<keyword evidence="4 6" id="KW-0472">Membrane</keyword>
<dbReference type="InterPro" id="IPR029045">
    <property type="entry name" value="ClpP/crotonase-like_dom_sf"/>
</dbReference>
<evidence type="ECO:0000256" key="5">
    <source>
        <dbReference type="SAM" id="MobiDB-lite"/>
    </source>
</evidence>
<dbReference type="InterPro" id="IPR056739">
    <property type="entry name" value="NfeD_membrane"/>
</dbReference>
<sequence>MPTMLARATDFTPPCIAARLPGRTVAIRDGRPRDVTTEELDRRSRHRRSHAFAGIRLSLITGLLLRLVAAGAEIRPAAHWPSTMRIYPLLPYRQPRPPSRRHAACCVATTASATIHRALRNLCLRGVRIALLMAACAALASGGWSGFDPLFGALPALAADTRAVPAPGTPARVIVIPVNGAIGPASADFIVRGLARAAHDRAALAILELDTPGGLDTSMRQIIKAVLGSPIPVAAYIAPGGARAASAGTYIVYASHIAAMAPGTNLGAATPVQIGIGGSDNPRPGAAPALPGPTADNKTGGKPDSTASGASAPVASSDTAAPALDTQSTETRKQVQDASAYIRGLAQLRGRNANWAEHAVREAVSLSASEAREQKVVDLVARDTPDLLRQLDGHTVITADGEHRLALSHASVVTLEPDWRSRFLSVITDPNVALILLMIGMYGLFFEFANPGFVLPGVAGTISLLVGLFALQLLPINYVGLGLIFLGLAFLIAEAFLPTFGSLGFGGVVAFAIGALMLMDTDVPGFGIPLPMIAGVTLFGALFVFTVSSVALRARRRPIVTGSEALIGSIGVILDDGLTPVDAGGIGTGWARVHGERWRVESGEPLPAGHKVRVTGRHGLTLTVVQAGAASLQGERR</sequence>
<organism evidence="10 11">
    <name type="scientific">Paraburkholderia humisilvae</name>
    <dbReference type="NCBI Taxonomy" id="627669"/>
    <lineage>
        <taxon>Bacteria</taxon>
        <taxon>Pseudomonadati</taxon>
        <taxon>Pseudomonadota</taxon>
        <taxon>Betaproteobacteria</taxon>
        <taxon>Burkholderiales</taxon>
        <taxon>Burkholderiaceae</taxon>
        <taxon>Paraburkholderia</taxon>
    </lineage>
</organism>
<evidence type="ECO:0000259" key="8">
    <source>
        <dbReference type="Pfam" id="PF24961"/>
    </source>
</evidence>
<accession>A0A6J5F779</accession>
<dbReference type="PANTHER" id="PTHR33507:SF4">
    <property type="entry name" value="NODULATION COMPETITIVENESS PROTEIN NFED"/>
    <property type="match status" value="1"/>
</dbReference>
<evidence type="ECO:0000256" key="4">
    <source>
        <dbReference type="ARBA" id="ARBA00023136"/>
    </source>
</evidence>
<protein>
    <submittedName>
        <fullName evidence="10">Uncharacterized protein</fullName>
    </submittedName>
</protein>
<dbReference type="PANTHER" id="PTHR33507">
    <property type="entry name" value="INNER MEMBRANE PROTEIN YBBJ"/>
    <property type="match status" value="1"/>
</dbReference>
<gene>
    <name evidence="10" type="ORF">LMG29542_07063</name>
</gene>
<evidence type="ECO:0000256" key="3">
    <source>
        <dbReference type="ARBA" id="ARBA00022989"/>
    </source>
</evidence>
<keyword evidence="2 6" id="KW-0812">Transmembrane</keyword>
<evidence type="ECO:0000313" key="10">
    <source>
        <dbReference type="EMBL" id="CAB3772996.1"/>
    </source>
</evidence>
<feature type="compositionally biased region" description="Low complexity" evidence="5">
    <location>
        <begin position="282"/>
        <end position="295"/>
    </location>
</feature>
<dbReference type="AlphaFoldDB" id="A0A6J5F779"/>
<dbReference type="Gene3D" id="2.40.50.140">
    <property type="entry name" value="Nucleic acid-binding proteins"/>
    <property type="match status" value="1"/>
</dbReference>
<feature type="transmembrane region" description="Helical" evidence="6">
    <location>
        <begin position="500"/>
        <end position="518"/>
    </location>
</feature>
<feature type="transmembrane region" description="Helical" evidence="6">
    <location>
        <begin position="476"/>
        <end position="493"/>
    </location>
</feature>
<dbReference type="SUPFAM" id="SSF52096">
    <property type="entry name" value="ClpP/crotonase"/>
    <property type="match status" value="1"/>
</dbReference>
<evidence type="ECO:0000259" key="9">
    <source>
        <dbReference type="Pfam" id="PF25145"/>
    </source>
</evidence>
<dbReference type="Pfam" id="PF25145">
    <property type="entry name" value="NfeD1b_N"/>
    <property type="match status" value="1"/>
</dbReference>
<dbReference type="Proteomes" id="UP000494363">
    <property type="component" value="Unassembled WGS sequence"/>
</dbReference>
<feature type="domain" description="NfeD1b N-terminal" evidence="9">
    <location>
        <begin position="173"/>
        <end position="273"/>
    </location>
</feature>
<feature type="region of interest" description="Disordered" evidence="5">
    <location>
        <begin position="275"/>
        <end position="336"/>
    </location>
</feature>